<dbReference type="SUPFAM" id="SSF53850">
    <property type="entry name" value="Periplasmic binding protein-like II"/>
    <property type="match status" value="1"/>
</dbReference>
<sequence length="565" mass="62558">MKFTKLAANSVALLSVALLVGCGNMSSGSSSSEKVAKKNAQGVYSPTVTITTAKQLDESAGKYAKGDDLNTNPFIKLGVKDLGIKIKTTLLGGDAGNYSTKLRLALTGSESLPDVFPVYDTQMASDMIDSGKVKAINGDIEKYMPERLKKIYRQFPDTMSPVTRDGKIYGISIAPAYTEGEVMIIRQDWLDKLHLKAPQTIDELEKVMAAFTNDDPDGDGKKDTFGLTFSGKDGYATGWVADSQTIFTAFTGNQIMNSWQKDDNGQLAYGSVASGNKEGLAKMAEWHKKGYLYPEGGATAAWDAMKPFNEGKAGIIFGRPWVVDSLADVKTVDKKAKVVAYSNLQQGSDKLAMQQAQVNDGYFMFNKDFKNMQAFFDYYNWLYGPAFGDKGFKYGYIENYDYDIVKGKPEYDSTKYEPAKATVMSPDKVAITKNSPQIGYVAKAYYDVEKGVKPTTGPLFRAQWTFANRPDTAKGYAISYEDRANLVPNKFTGAPTKSMKQKWDQLQTLEKTTYNNIVYGRQSVDSFDAFVKKWKAQGGDEITKEVNQWYKTAAKSRTEILDNLK</sequence>
<feature type="signal peptide" evidence="2">
    <location>
        <begin position="1"/>
        <end position="20"/>
    </location>
</feature>
<protein>
    <recommendedName>
        <fullName evidence="5">ABC transporter substrate-binding protein</fullName>
    </recommendedName>
</protein>
<evidence type="ECO:0000313" key="3">
    <source>
        <dbReference type="EMBL" id="QFR24445.1"/>
    </source>
</evidence>
<dbReference type="Proteomes" id="UP000326779">
    <property type="component" value="Chromosome"/>
</dbReference>
<name>A0A5P8M894_9LACO</name>
<keyword evidence="1 2" id="KW-0732">Signal</keyword>
<gene>
    <name evidence="3" type="ORF">D1010_14285</name>
</gene>
<dbReference type="PANTHER" id="PTHR43649">
    <property type="entry name" value="ARABINOSE-BINDING PROTEIN-RELATED"/>
    <property type="match status" value="1"/>
</dbReference>
<proteinExistence type="predicted"/>
<evidence type="ECO:0000313" key="4">
    <source>
        <dbReference type="Proteomes" id="UP000326779"/>
    </source>
</evidence>
<dbReference type="Gene3D" id="3.40.190.10">
    <property type="entry name" value="Periplasmic binding protein-like II"/>
    <property type="match status" value="2"/>
</dbReference>
<evidence type="ECO:0000256" key="2">
    <source>
        <dbReference type="SAM" id="SignalP"/>
    </source>
</evidence>
<dbReference type="EMBL" id="CP045143">
    <property type="protein sequence ID" value="QFR24445.1"/>
    <property type="molecule type" value="Genomic_DNA"/>
</dbReference>
<evidence type="ECO:0000256" key="1">
    <source>
        <dbReference type="ARBA" id="ARBA00022729"/>
    </source>
</evidence>
<dbReference type="KEGG" id="lhb:D1010_14285"/>
<organism evidence="3 4">
    <name type="scientific">Schleiferilactobacillus harbinensis</name>
    <dbReference type="NCBI Taxonomy" id="304207"/>
    <lineage>
        <taxon>Bacteria</taxon>
        <taxon>Bacillati</taxon>
        <taxon>Bacillota</taxon>
        <taxon>Bacilli</taxon>
        <taxon>Lactobacillales</taxon>
        <taxon>Lactobacillaceae</taxon>
        <taxon>Schleiferilactobacillus</taxon>
    </lineage>
</organism>
<reference evidence="3 4" key="1">
    <citation type="submission" date="2019-10" db="EMBL/GenBank/DDBJ databases">
        <title>The completed genome of Lactobacillus harbinensis M1.</title>
        <authorList>
            <person name="Zheng Y."/>
        </authorList>
    </citation>
    <scope>NUCLEOTIDE SEQUENCE [LARGE SCALE GENOMIC DNA]</scope>
    <source>
        <strain evidence="3 4">M1</strain>
    </source>
</reference>
<evidence type="ECO:0008006" key="5">
    <source>
        <dbReference type="Google" id="ProtNLM"/>
    </source>
</evidence>
<feature type="chain" id="PRO_5039082860" description="ABC transporter substrate-binding protein" evidence="2">
    <location>
        <begin position="21"/>
        <end position="565"/>
    </location>
</feature>
<dbReference type="PROSITE" id="PS51257">
    <property type="entry name" value="PROKAR_LIPOPROTEIN"/>
    <property type="match status" value="1"/>
</dbReference>
<dbReference type="InterPro" id="IPR050490">
    <property type="entry name" value="Bact_solute-bd_prot1"/>
</dbReference>
<dbReference type="PANTHER" id="PTHR43649:SF33">
    <property type="entry name" value="POLYGALACTURONAN_RHAMNOGALACTURONAN-BINDING PROTEIN YTCQ"/>
    <property type="match status" value="1"/>
</dbReference>
<accession>A0A5P8M894</accession>
<dbReference type="AlphaFoldDB" id="A0A5P8M894"/>
<dbReference type="RefSeq" id="WP_152261343.1">
    <property type="nucleotide sequence ID" value="NZ_CP045143.1"/>
</dbReference>